<evidence type="ECO:0000256" key="6">
    <source>
        <dbReference type="SAM" id="Phobius"/>
    </source>
</evidence>
<dbReference type="PANTHER" id="PTHR30287">
    <property type="entry name" value="MEMBRANE COMPONENT OF PREDICTED ABC SUPERFAMILY METABOLITE UPTAKE TRANSPORTER"/>
    <property type="match status" value="1"/>
</dbReference>
<evidence type="ECO:0000256" key="5">
    <source>
        <dbReference type="ARBA" id="ARBA00023136"/>
    </source>
</evidence>
<keyword evidence="2" id="KW-1003">Cell membrane</keyword>
<dbReference type="Pfam" id="PF12704">
    <property type="entry name" value="MacB_PCD"/>
    <property type="match status" value="1"/>
</dbReference>
<evidence type="ECO:0000313" key="9">
    <source>
        <dbReference type="EMBL" id="MBA9078029.1"/>
    </source>
</evidence>
<keyword evidence="4 6" id="KW-1133">Transmembrane helix</keyword>
<evidence type="ECO:0000256" key="2">
    <source>
        <dbReference type="ARBA" id="ARBA00022475"/>
    </source>
</evidence>
<evidence type="ECO:0000256" key="3">
    <source>
        <dbReference type="ARBA" id="ARBA00022692"/>
    </source>
</evidence>
<feature type="transmembrane region" description="Helical" evidence="6">
    <location>
        <begin position="24"/>
        <end position="45"/>
    </location>
</feature>
<feature type="transmembrane region" description="Helical" evidence="6">
    <location>
        <begin position="764"/>
        <end position="795"/>
    </location>
</feature>
<keyword evidence="5 6" id="KW-0472">Membrane</keyword>
<feature type="transmembrane region" description="Helical" evidence="6">
    <location>
        <begin position="353"/>
        <end position="380"/>
    </location>
</feature>
<dbReference type="AlphaFoldDB" id="A0A839GMH9"/>
<dbReference type="InterPro" id="IPR038766">
    <property type="entry name" value="Membrane_comp_ABC_pdt"/>
</dbReference>
<protein>
    <submittedName>
        <fullName evidence="9">Putative ABC transport system permease protein</fullName>
    </submittedName>
</protein>
<comment type="subcellular location">
    <subcellularLocation>
        <location evidence="1">Cell membrane</location>
        <topology evidence="1">Multi-pass membrane protein</topology>
    </subcellularLocation>
</comment>
<dbReference type="InterPro" id="IPR025857">
    <property type="entry name" value="MacB_PCD"/>
</dbReference>
<dbReference type="PANTHER" id="PTHR30287:SF1">
    <property type="entry name" value="INNER MEMBRANE PROTEIN"/>
    <property type="match status" value="1"/>
</dbReference>
<feature type="domain" description="MacB-like periplasmic core" evidence="8">
    <location>
        <begin position="25"/>
        <end position="229"/>
    </location>
</feature>
<sequence length="845" mass="93697">MNNLNLPWLVKMAWRDSRRNRSRLFLFISSIILGIAALVAIFSFGHNLRRDIDQQAMSLIGADVTISSNRPVSPELQPLLDSLGDLRSEERSFASMVFFPRSQGTRLVQVRALQGGYPYYGKLETTPAEAGTSFQNGQQALVDKTVMLQFGAKVGDTLWVGNLSFEIAGILNKAPGQTGISATVAPAVYVPLRFLAQTGLDQKGSRINYRYYYKYNREVDLKALANKLEPRLEKELVNLETADSERENLGRSFEDLTSFLALVGFIALLLGSIGVASAIHVYMREKLPSIAILRCMGVSGRQAFLIYVIQILGIGLVGSVLGAALGTAVQLLLPQVLQDLLPVEVTVAVSWLAVGQGVLIGLVISLLFALLPLVSIRNISPLNTLRLSYENTSLLKDPLKWLVYALILLFIFGFTYLQTRQLKDSFYFTLGVLVAFLVLVGIAWTLMWLVRRFFPTSWSYLWRQGLSNLFRPNNQTLILIISIGLGTAFICTLYFVQSILLNRITLSASENQPNMVLFDIQPAQREAVTRLTRAQGLPVIQQVPIVTMRVEEINGLTAEKVLADTTLEVSIRAFQREMRVTFRDSLTSSEKITQGTWRGKVAAPDDTVFVSLDQSYAERLKVEVGDTIIFNVQGALIPTVVGSLRKVDWNRIQTNFLVVFPTGVLEEAPQFHVLITRVPTAQASAAFQQKVVRQFPNISIIDLELILSVMDELLEKIGFVIRFMGAFSIMTGVVVLISSVLISKYQRMRESVLLRTMGASRKQIYAITALEYFFLGALAAGTGIVLSLAGSWALARFSFETEFSPQLLPVLVLFGLISTLTVVIGLFNSRGVVNRSPLEVLRAEA</sequence>
<feature type="transmembrane region" description="Helical" evidence="6">
    <location>
        <begin position="304"/>
        <end position="333"/>
    </location>
</feature>
<evidence type="ECO:0000259" key="7">
    <source>
        <dbReference type="Pfam" id="PF02687"/>
    </source>
</evidence>
<evidence type="ECO:0000259" key="8">
    <source>
        <dbReference type="Pfam" id="PF12704"/>
    </source>
</evidence>
<comment type="caution">
    <text evidence="9">The sequence shown here is derived from an EMBL/GenBank/DDBJ whole genome shotgun (WGS) entry which is preliminary data.</text>
</comment>
<feature type="transmembrane region" description="Helical" evidence="6">
    <location>
        <begin position="425"/>
        <end position="450"/>
    </location>
</feature>
<feature type="transmembrane region" description="Helical" evidence="6">
    <location>
        <begin position="477"/>
        <end position="496"/>
    </location>
</feature>
<organism evidence="9 10">
    <name type="scientific">Rufibacter quisquiliarum</name>
    <dbReference type="NCBI Taxonomy" id="1549639"/>
    <lineage>
        <taxon>Bacteria</taxon>
        <taxon>Pseudomonadati</taxon>
        <taxon>Bacteroidota</taxon>
        <taxon>Cytophagia</taxon>
        <taxon>Cytophagales</taxon>
        <taxon>Hymenobacteraceae</taxon>
        <taxon>Rufibacter</taxon>
    </lineage>
</organism>
<reference evidence="9 10" key="1">
    <citation type="submission" date="2020-08" db="EMBL/GenBank/DDBJ databases">
        <title>Genomic Encyclopedia of Type Strains, Phase IV (KMG-IV): sequencing the most valuable type-strain genomes for metagenomic binning, comparative biology and taxonomic classification.</title>
        <authorList>
            <person name="Goeker M."/>
        </authorList>
    </citation>
    <scope>NUCLEOTIDE SEQUENCE [LARGE SCALE GENOMIC DNA]</scope>
    <source>
        <strain evidence="9 10">DSM 29854</strain>
    </source>
</reference>
<dbReference type="EMBL" id="JACJIQ010000010">
    <property type="protein sequence ID" value="MBA9078029.1"/>
    <property type="molecule type" value="Genomic_DNA"/>
</dbReference>
<proteinExistence type="predicted"/>
<feature type="domain" description="ABC3 transporter permease C-terminal" evidence="7">
    <location>
        <begin position="723"/>
        <end position="837"/>
    </location>
</feature>
<feature type="transmembrane region" description="Helical" evidence="6">
    <location>
        <begin position="807"/>
        <end position="827"/>
    </location>
</feature>
<feature type="domain" description="ABC3 transporter permease C-terminal" evidence="7">
    <location>
        <begin position="262"/>
        <end position="381"/>
    </location>
</feature>
<evidence type="ECO:0000313" key="10">
    <source>
        <dbReference type="Proteomes" id="UP000563094"/>
    </source>
</evidence>
<evidence type="ECO:0000256" key="4">
    <source>
        <dbReference type="ARBA" id="ARBA00022989"/>
    </source>
</evidence>
<dbReference type="RefSeq" id="WP_343049705.1">
    <property type="nucleotide sequence ID" value="NZ_JACJIQ010000010.1"/>
</dbReference>
<feature type="transmembrane region" description="Helical" evidence="6">
    <location>
        <begin position="719"/>
        <end position="743"/>
    </location>
</feature>
<dbReference type="GO" id="GO:0005886">
    <property type="term" value="C:plasma membrane"/>
    <property type="evidence" value="ECO:0007669"/>
    <property type="project" value="UniProtKB-SubCell"/>
</dbReference>
<name>A0A839GMH9_9BACT</name>
<dbReference type="InterPro" id="IPR003838">
    <property type="entry name" value="ABC3_permease_C"/>
</dbReference>
<feature type="transmembrane region" description="Helical" evidence="6">
    <location>
        <begin position="259"/>
        <end position="283"/>
    </location>
</feature>
<gene>
    <name evidence="9" type="ORF">FHS90_002752</name>
</gene>
<dbReference type="Pfam" id="PF02687">
    <property type="entry name" value="FtsX"/>
    <property type="match status" value="2"/>
</dbReference>
<accession>A0A839GMH9</accession>
<feature type="transmembrane region" description="Helical" evidence="6">
    <location>
        <begin position="401"/>
        <end position="419"/>
    </location>
</feature>
<keyword evidence="10" id="KW-1185">Reference proteome</keyword>
<dbReference type="Proteomes" id="UP000563094">
    <property type="component" value="Unassembled WGS sequence"/>
</dbReference>
<keyword evidence="3 6" id="KW-0812">Transmembrane</keyword>
<evidence type="ECO:0000256" key="1">
    <source>
        <dbReference type="ARBA" id="ARBA00004651"/>
    </source>
</evidence>